<name>A0A3Q2SS43_FUNHE</name>
<feature type="transmembrane region" description="Helical" evidence="2">
    <location>
        <begin position="28"/>
        <end position="52"/>
    </location>
</feature>
<dbReference type="AlphaFoldDB" id="A0A3Q2SS43"/>
<evidence type="ECO:0000256" key="1">
    <source>
        <dbReference type="SAM" id="MobiDB-lite"/>
    </source>
</evidence>
<reference evidence="3" key="2">
    <citation type="submission" date="2025-09" db="UniProtKB">
        <authorList>
            <consortium name="Ensembl"/>
        </authorList>
    </citation>
    <scope>IDENTIFICATION</scope>
</reference>
<keyword evidence="2" id="KW-1133">Transmembrane helix</keyword>
<keyword evidence="2" id="KW-0812">Transmembrane</keyword>
<protein>
    <submittedName>
        <fullName evidence="3">Uncharacterized protein</fullName>
    </submittedName>
</protein>
<evidence type="ECO:0000256" key="2">
    <source>
        <dbReference type="SAM" id="Phobius"/>
    </source>
</evidence>
<organism evidence="3 4">
    <name type="scientific">Fundulus heteroclitus</name>
    <name type="common">Killifish</name>
    <name type="synonym">Mummichog</name>
    <dbReference type="NCBI Taxonomy" id="8078"/>
    <lineage>
        <taxon>Eukaryota</taxon>
        <taxon>Metazoa</taxon>
        <taxon>Chordata</taxon>
        <taxon>Craniata</taxon>
        <taxon>Vertebrata</taxon>
        <taxon>Euteleostomi</taxon>
        <taxon>Actinopterygii</taxon>
        <taxon>Neopterygii</taxon>
        <taxon>Teleostei</taxon>
        <taxon>Neoteleostei</taxon>
        <taxon>Acanthomorphata</taxon>
        <taxon>Ovalentaria</taxon>
        <taxon>Atherinomorphae</taxon>
        <taxon>Cyprinodontiformes</taxon>
        <taxon>Fundulidae</taxon>
        <taxon>Fundulus</taxon>
    </lineage>
</organism>
<evidence type="ECO:0000313" key="4">
    <source>
        <dbReference type="Proteomes" id="UP000265000"/>
    </source>
</evidence>
<accession>A0A3Q2SS43</accession>
<dbReference type="Ensembl" id="ENSFHET00000012476.1">
    <property type="protein sequence ID" value="ENSFHEP00000002288.1"/>
    <property type="gene ID" value="ENSFHEG00000000904.1"/>
</dbReference>
<keyword evidence="4" id="KW-1185">Reference proteome</keyword>
<reference evidence="3" key="1">
    <citation type="submission" date="2025-08" db="UniProtKB">
        <authorList>
            <consortium name="Ensembl"/>
        </authorList>
    </citation>
    <scope>IDENTIFICATION</scope>
</reference>
<feature type="region of interest" description="Disordered" evidence="1">
    <location>
        <begin position="128"/>
        <end position="151"/>
    </location>
</feature>
<keyword evidence="2" id="KW-0472">Membrane</keyword>
<sequence>ILAGAMANSRELLSLNHKVNIGSMEGVLIFPFVLIATVHTRMCSLIPFFLFLQLRVSIQGKLLTKEQPDPMLEKADNLEDSFLRQLQQHHPAVDQVTQSQNSLLNHFNKLRVFSQKDLRHLLCKPQSRPASIKTRARPTAPSGGRGRKLQF</sequence>
<dbReference type="Proteomes" id="UP000265000">
    <property type="component" value="Unplaced"/>
</dbReference>
<proteinExistence type="predicted"/>
<evidence type="ECO:0000313" key="3">
    <source>
        <dbReference type="Ensembl" id="ENSFHEP00000002288.1"/>
    </source>
</evidence>